<dbReference type="EMBL" id="CYGV01000613">
    <property type="protein sequence ID" value="CUA68972.1"/>
    <property type="molecule type" value="Genomic_DNA"/>
</dbReference>
<dbReference type="Proteomes" id="UP000044841">
    <property type="component" value="Unassembled WGS sequence"/>
</dbReference>
<organism evidence="1 2">
    <name type="scientific">Rhizoctonia solani</name>
    <dbReference type="NCBI Taxonomy" id="456999"/>
    <lineage>
        <taxon>Eukaryota</taxon>
        <taxon>Fungi</taxon>
        <taxon>Dikarya</taxon>
        <taxon>Basidiomycota</taxon>
        <taxon>Agaricomycotina</taxon>
        <taxon>Agaricomycetes</taxon>
        <taxon>Cantharellales</taxon>
        <taxon>Ceratobasidiaceae</taxon>
        <taxon>Rhizoctonia</taxon>
    </lineage>
</organism>
<dbReference type="AlphaFoldDB" id="A0A0K6FSC3"/>
<sequence>MSHLLITRVPCPYILGATFSLEITPPEGASFLAEARVLHVYSPFTVSPVMRVALSTQSVDTILPGEVILKVYDRRFANEIRDEYNVDPPTYEAEVRYADYLRSGNVAQTANEIEDLAEQLPEDHPKLIELGERMVAILAEPCFENEMTTYGLLSSMQGK</sequence>
<evidence type="ECO:0000313" key="1">
    <source>
        <dbReference type="EMBL" id="CUA68972.1"/>
    </source>
</evidence>
<protein>
    <submittedName>
        <fullName evidence="1">Uncharacterized protein</fullName>
    </submittedName>
</protein>
<evidence type="ECO:0000313" key="2">
    <source>
        <dbReference type="Proteomes" id="UP000044841"/>
    </source>
</evidence>
<proteinExistence type="predicted"/>
<keyword evidence="2" id="KW-1185">Reference proteome</keyword>
<gene>
    <name evidence="1" type="ORF">RSOLAG22IIIB_08225</name>
</gene>
<accession>A0A0K6FSC3</accession>
<reference evidence="1 2" key="1">
    <citation type="submission" date="2015-07" db="EMBL/GenBank/DDBJ databases">
        <authorList>
            <person name="Noorani M."/>
        </authorList>
    </citation>
    <scope>NUCLEOTIDE SEQUENCE [LARGE SCALE GENOMIC DNA]</scope>
    <source>
        <strain evidence="1">BBA 69670</strain>
    </source>
</reference>
<name>A0A0K6FSC3_9AGAM</name>